<organism evidence="4 5">
    <name type="scientific">Anaerosacchariphilus polymeriproducens</name>
    <dbReference type="NCBI Taxonomy" id="1812858"/>
    <lineage>
        <taxon>Bacteria</taxon>
        <taxon>Bacillati</taxon>
        <taxon>Bacillota</taxon>
        <taxon>Clostridia</taxon>
        <taxon>Lachnospirales</taxon>
        <taxon>Lachnospiraceae</taxon>
        <taxon>Anaerosacchariphilus</taxon>
    </lineage>
</organism>
<keyword evidence="3" id="KW-0378">Hydrolase</keyword>
<dbReference type="InterPro" id="IPR006439">
    <property type="entry name" value="HAD-SF_hydro_IA"/>
</dbReference>
<name>A0A371ATY7_9FIRM</name>
<dbReference type="InterPro" id="IPR023214">
    <property type="entry name" value="HAD_sf"/>
</dbReference>
<comment type="similarity">
    <text evidence="1">Belongs to the HAD-like hydrolase superfamily. CbbY/CbbZ/Gph/YieH family.</text>
</comment>
<dbReference type="InterPro" id="IPR036412">
    <property type="entry name" value="HAD-like_sf"/>
</dbReference>
<protein>
    <submittedName>
        <fullName evidence="4">HAD family phosphatase</fullName>
    </submittedName>
</protein>
<dbReference type="InterPro" id="IPR041492">
    <property type="entry name" value="HAD_2"/>
</dbReference>
<dbReference type="FunFam" id="3.40.50.1000:FF:000036">
    <property type="entry name" value="HAD family hydrolase"/>
    <property type="match status" value="1"/>
</dbReference>
<dbReference type="SUPFAM" id="SSF56784">
    <property type="entry name" value="HAD-like"/>
    <property type="match status" value="1"/>
</dbReference>
<evidence type="ECO:0000256" key="1">
    <source>
        <dbReference type="ARBA" id="ARBA00006171"/>
    </source>
</evidence>
<gene>
    <name evidence="4" type="ORF">DWV06_11705</name>
</gene>
<keyword evidence="2" id="KW-0479">Metal-binding</keyword>
<dbReference type="GO" id="GO:0016791">
    <property type="term" value="F:phosphatase activity"/>
    <property type="evidence" value="ECO:0007669"/>
    <property type="project" value="TreeGrafter"/>
</dbReference>
<evidence type="ECO:0000313" key="5">
    <source>
        <dbReference type="Proteomes" id="UP000255036"/>
    </source>
</evidence>
<dbReference type="AlphaFoldDB" id="A0A371ATY7"/>
<dbReference type="GO" id="GO:0046872">
    <property type="term" value="F:metal ion binding"/>
    <property type="evidence" value="ECO:0007669"/>
    <property type="project" value="UniProtKB-KW"/>
</dbReference>
<dbReference type="EMBL" id="QRCT01000034">
    <property type="protein sequence ID" value="RDU23023.1"/>
    <property type="molecule type" value="Genomic_DNA"/>
</dbReference>
<dbReference type="Gene3D" id="3.40.50.1000">
    <property type="entry name" value="HAD superfamily/HAD-like"/>
    <property type="match status" value="1"/>
</dbReference>
<dbReference type="Proteomes" id="UP000255036">
    <property type="component" value="Unassembled WGS sequence"/>
</dbReference>
<dbReference type="PANTHER" id="PTHR18901">
    <property type="entry name" value="2-DEOXYGLUCOSE-6-PHOSPHATE PHOSPHATASE 2"/>
    <property type="match status" value="1"/>
</dbReference>
<keyword evidence="5" id="KW-1185">Reference proteome</keyword>
<evidence type="ECO:0000256" key="2">
    <source>
        <dbReference type="ARBA" id="ARBA00022723"/>
    </source>
</evidence>
<dbReference type="Pfam" id="PF13419">
    <property type="entry name" value="HAD_2"/>
    <property type="match status" value="1"/>
</dbReference>
<evidence type="ECO:0000313" key="4">
    <source>
        <dbReference type="EMBL" id="RDU23023.1"/>
    </source>
</evidence>
<dbReference type="SFLD" id="SFLDG01135">
    <property type="entry name" value="C1.5.6:_HAD__Beta-PGM__Phospha"/>
    <property type="match status" value="1"/>
</dbReference>
<dbReference type="Gene3D" id="1.10.150.240">
    <property type="entry name" value="Putative phosphatase, domain 2"/>
    <property type="match status" value="1"/>
</dbReference>
<accession>A0A371ATY7</accession>
<comment type="caution">
    <text evidence="4">The sequence shown here is derived from an EMBL/GenBank/DDBJ whole genome shotgun (WGS) entry which is preliminary data.</text>
</comment>
<dbReference type="SFLD" id="SFLDG01129">
    <property type="entry name" value="C1.5:_HAD__Beta-PGM__Phosphata"/>
    <property type="match status" value="1"/>
</dbReference>
<dbReference type="NCBIfam" id="TIGR01509">
    <property type="entry name" value="HAD-SF-IA-v3"/>
    <property type="match status" value="1"/>
</dbReference>
<dbReference type="SFLD" id="SFLDS00003">
    <property type="entry name" value="Haloacid_Dehalogenase"/>
    <property type="match status" value="1"/>
</dbReference>
<dbReference type="OrthoDB" id="9797743at2"/>
<dbReference type="InterPro" id="IPR023198">
    <property type="entry name" value="PGP-like_dom2"/>
</dbReference>
<proteinExistence type="inferred from homology"/>
<reference evidence="4 5" key="1">
    <citation type="submission" date="2018-07" db="EMBL/GenBank/DDBJ databases">
        <title>Anaerosacharophilus polymeroproducens gen. nov. sp. nov., an anaerobic bacterium isolated from salt field.</title>
        <authorList>
            <person name="Kim W."/>
            <person name="Yang S.-H."/>
            <person name="Oh J."/>
            <person name="Lee J.-H."/>
            <person name="Kwon K.K."/>
        </authorList>
    </citation>
    <scope>NUCLEOTIDE SEQUENCE [LARGE SCALE GENOMIC DNA]</scope>
    <source>
        <strain evidence="4 5">MCWD5</strain>
    </source>
</reference>
<sequence length="225" mass="26035">MLQNKKAAIFDLDGTLVDSMWMWEEIDIEFLSSRGLALPESLQQEIEGMSFTETAFYFKEFFNLEESVEELKRIWNQMAYDKYVSQVPLKSGAKEFLNYLKEKNFKLGIATSNSKELVMAVIDAHNLRSMFGCIMTSCEVNKGKPAPDIYIEVAKKLEVLPEECIVFEDIPMGILAGKNANMDVCAVFDEFSKDQEDKKYRLANYYIKSYHDIQNKTYEVLKNEK</sequence>
<dbReference type="RefSeq" id="WP_115482365.1">
    <property type="nucleotide sequence ID" value="NZ_QRCT01000034.1"/>
</dbReference>
<dbReference type="PRINTS" id="PR00413">
    <property type="entry name" value="HADHALOGNASE"/>
</dbReference>
<dbReference type="PANTHER" id="PTHR18901:SF38">
    <property type="entry name" value="PSEUDOURIDINE-5'-PHOSPHATASE"/>
    <property type="match status" value="1"/>
</dbReference>
<evidence type="ECO:0000256" key="3">
    <source>
        <dbReference type="ARBA" id="ARBA00022801"/>
    </source>
</evidence>
<dbReference type="CDD" id="cd07505">
    <property type="entry name" value="HAD_BPGM-like"/>
    <property type="match status" value="1"/>
</dbReference>